<gene>
    <name evidence="1" type="ORF">GCM10022395_30540</name>
</gene>
<evidence type="ECO:0000313" key="2">
    <source>
        <dbReference type="Proteomes" id="UP001500954"/>
    </source>
</evidence>
<organism evidence="1 2">
    <name type="scientific">Snuella lapsa</name>
    <dbReference type="NCBI Taxonomy" id="870481"/>
    <lineage>
        <taxon>Bacteria</taxon>
        <taxon>Pseudomonadati</taxon>
        <taxon>Bacteroidota</taxon>
        <taxon>Flavobacteriia</taxon>
        <taxon>Flavobacteriales</taxon>
        <taxon>Flavobacteriaceae</taxon>
        <taxon>Snuella</taxon>
    </lineage>
</organism>
<dbReference type="EMBL" id="BAABCY010000080">
    <property type="protein sequence ID" value="GAA3579762.1"/>
    <property type="molecule type" value="Genomic_DNA"/>
</dbReference>
<protein>
    <submittedName>
        <fullName evidence="1">Uncharacterized protein</fullName>
    </submittedName>
</protein>
<proteinExistence type="predicted"/>
<sequence length="70" mass="7845">MRPEKKQVEMSEDEKAIFNILKANSPIDLNTLKGQSGLSNKKWDKSIKGLTSKKVAQVLKNDDGLFVEVL</sequence>
<evidence type="ECO:0000313" key="1">
    <source>
        <dbReference type="EMBL" id="GAA3579762.1"/>
    </source>
</evidence>
<accession>A0ABP6YBE5</accession>
<dbReference type="Proteomes" id="UP001500954">
    <property type="component" value="Unassembled WGS sequence"/>
</dbReference>
<keyword evidence="2" id="KW-1185">Reference proteome</keyword>
<name>A0ABP6YBE5_9FLAO</name>
<comment type="caution">
    <text evidence="1">The sequence shown here is derived from an EMBL/GenBank/DDBJ whole genome shotgun (WGS) entry which is preliminary data.</text>
</comment>
<reference evidence="2" key="1">
    <citation type="journal article" date="2019" name="Int. J. Syst. Evol. Microbiol.">
        <title>The Global Catalogue of Microorganisms (GCM) 10K type strain sequencing project: providing services to taxonomists for standard genome sequencing and annotation.</title>
        <authorList>
            <consortium name="The Broad Institute Genomics Platform"/>
            <consortium name="The Broad Institute Genome Sequencing Center for Infectious Disease"/>
            <person name="Wu L."/>
            <person name="Ma J."/>
        </authorList>
    </citation>
    <scope>NUCLEOTIDE SEQUENCE [LARGE SCALE GENOMIC DNA]</scope>
    <source>
        <strain evidence="2">JCM 17111</strain>
    </source>
</reference>